<dbReference type="EMBL" id="OC001084">
    <property type="protein sequence ID" value="CAD7259068.1"/>
    <property type="molecule type" value="Genomic_DNA"/>
</dbReference>
<accession>A0A7R9AR77</accession>
<proteinExistence type="predicted"/>
<protein>
    <submittedName>
        <fullName evidence="1">Uncharacterized protein</fullName>
    </submittedName>
</protein>
<evidence type="ECO:0000313" key="1">
    <source>
        <dbReference type="EMBL" id="CAD7259068.1"/>
    </source>
</evidence>
<gene>
    <name evidence="1" type="ORF">TSIB3V08_LOCUS3284</name>
</gene>
<dbReference type="AlphaFoldDB" id="A0A7R9AR77"/>
<name>A0A7R9AR77_TIMSH</name>
<organism evidence="1">
    <name type="scientific">Timema shepardi</name>
    <name type="common">Walking stick</name>
    <dbReference type="NCBI Taxonomy" id="629360"/>
    <lineage>
        <taxon>Eukaryota</taxon>
        <taxon>Metazoa</taxon>
        <taxon>Ecdysozoa</taxon>
        <taxon>Arthropoda</taxon>
        <taxon>Hexapoda</taxon>
        <taxon>Insecta</taxon>
        <taxon>Pterygota</taxon>
        <taxon>Neoptera</taxon>
        <taxon>Polyneoptera</taxon>
        <taxon>Phasmatodea</taxon>
        <taxon>Timematodea</taxon>
        <taxon>Timematoidea</taxon>
        <taxon>Timematidae</taxon>
        <taxon>Timema</taxon>
    </lineage>
</organism>
<reference evidence="1" key="1">
    <citation type="submission" date="2020-11" db="EMBL/GenBank/DDBJ databases">
        <authorList>
            <person name="Tran Van P."/>
        </authorList>
    </citation>
    <scope>NUCLEOTIDE SEQUENCE</scope>
</reference>
<sequence length="98" mass="10607">MSVEEDGAVANARIAGQDEGFLDESATAGKLYVFFEELCALQISHKKRHKYQIPALLDIVKKWATFGAQLSGHPVGGTQMAALSCLDPFGWLVVAIND</sequence>